<keyword evidence="1" id="KW-1133">Transmembrane helix</keyword>
<keyword evidence="1" id="KW-0812">Transmembrane</keyword>
<accession>A0A645GC20</accession>
<evidence type="ECO:0000256" key="1">
    <source>
        <dbReference type="SAM" id="Phobius"/>
    </source>
</evidence>
<feature type="transmembrane region" description="Helical" evidence="1">
    <location>
        <begin position="82"/>
        <end position="104"/>
    </location>
</feature>
<protein>
    <submittedName>
        <fullName evidence="2">Uncharacterized protein</fullName>
    </submittedName>
</protein>
<organism evidence="2">
    <name type="scientific">bioreactor metagenome</name>
    <dbReference type="NCBI Taxonomy" id="1076179"/>
    <lineage>
        <taxon>unclassified sequences</taxon>
        <taxon>metagenomes</taxon>
        <taxon>ecological metagenomes</taxon>
    </lineage>
</organism>
<comment type="caution">
    <text evidence="2">The sequence shown here is derived from an EMBL/GenBank/DDBJ whole genome shotgun (WGS) entry which is preliminary data.</text>
</comment>
<keyword evidence="1" id="KW-0472">Membrane</keyword>
<sequence>MVNVLLYYGYALFALAVFSAVILPLFNIGSNPKALKKIFTNLAIVIVVCGLSYVLASGDALTVSIKPEPSSSTLKLTDAGLILTYIVFAFSLIAIVFGGIINLIRNR</sequence>
<dbReference type="EMBL" id="VSSQ01071815">
    <property type="protein sequence ID" value="MPN23339.1"/>
    <property type="molecule type" value="Genomic_DNA"/>
</dbReference>
<evidence type="ECO:0000313" key="2">
    <source>
        <dbReference type="EMBL" id="MPN23339.1"/>
    </source>
</evidence>
<name>A0A645GC20_9ZZZZ</name>
<gene>
    <name evidence="2" type="ORF">SDC9_170727</name>
</gene>
<reference evidence="2" key="1">
    <citation type="submission" date="2019-08" db="EMBL/GenBank/DDBJ databases">
        <authorList>
            <person name="Kucharzyk K."/>
            <person name="Murdoch R.W."/>
            <person name="Higgins S."/>
            <person name="Loffler F."/>
        </authorList>
    </citation>
    <scope>NUCLEOTIDE SEQUENCE</scope>
</reference>
<proteinExistence type="predicted"/>
<feature type="transmembrane region" description="Helical" evidence="1">
    <location>
        <begin position="38"/>
        <end position="56"/>
    </location>
</feature>
<feature type="transmembrane region" description="Helical" evidence="1">
    <location>
        <begin position="6"/>
        <end position="26"/>
    </location>
</feature>
<dbReference type="AlphaFoldDB" id="A0A645GC20"/>